<dbReference type="SMART" id="SM00132">
    <property type="entry name" value="LIM"/>
    <property type="match status" value="1"/>
</dbReference>
<feature type="compositionally biased region" description="Polar residues" evidence="5">
    <location>
        <begin position="660"/>
        <end position="675"/>
    </location>
</feature>
<feature type="region of interest" description="Disordered" evidence="5">
    <location>
        <begin position="558"/>
        <end position="584"/>
    </location>
</feature>
<dbReference type="InterPro" id="IPR001781">
    <property type="entry name" value="Znf_LIM"/>
</dbReference>
<dbReference type="PROSITE" id="PS00478">
    <property type="entry name" value="LIM_DOMAIN_1"/>
    <property type="match status" value="1"/>
</dbReference>
<feature type="compositionally biased region" description="Low complexity" evidence="5">
    <location>
        <begin position="617"/>
        <end position="628"/>
    </location>
</feature>
<feature type="region of interest" description="Disordered" evidence="5">
    <location>
        <begin position="659"/>
        <end position="791"/>
    </location>
</feature>
<evidence type="ECO:0000259" key="6">
    <source>
        <dbReference type="PROSITE" id="PS50023"/>
    </source>
</evidence>
<evidence type="ECO:0000313" key="8">
    <source>
        <dbReference type="Proteomes" id="UP001497497"/>
    </source>
</evidence>
<dbReference type="AlphaFoldDB" id="A0AAV2HY31"/>
<evidence type="ECO:0000256" key="3">
    <source>
        <dbReference type="ARBA" id="ARBA00023038"/>
    </source>
</evidence>
<evidence type="ECO:0000256" key="4">
    <source>
        <dbReference type="PROSITE-ProRule" id="PRU00125"/>
    </source>
</evidence>
<feature type="compositionally biased region" description="Basic and acidic residues" evidence="5">
    <location>
        <begin position="730"/>
        <end position="751"/>
    </location>
</feature>
<feature type="region of interest" description="Disordered" evidence="5">
    <location>
        <begin position="275"/>
        <end position="337"/>
    </location>
</feature>
<keyword evidence="1 4" id="KW-0479">Metal-binding</keyword>
<feature type="compositionally biased region" description="Polar residues" evidence="5">
    <location>
        <begin position="558"/>
        <end position="571"/>
    </location>
</feature>
<organism evidence="7 8">
    <name type="scientific">Lymnaea stagnalis</name>
    <name type="common">Great pond snail</name>
    <name type="synonym">Helix stagnalis</name>
    <dbReference type="NCBI Taxonomy" id="6523"/>
    <lineage>
        <taxon>Eukaryota</taxon>
        <taxon>Metazoa</taxon>
        <taxon>Spiralia</taxon>
        <taxon>Lophotrochozoa</taxon>
        <taxon>Mollusca</taxon>
        <taxon>Gastropoda</taxon>
        <taxon>Heterobranchia</taxon>
        <taxon>Euthyneura</taxon>
        <taxon>Panpulmonata</taxon>
        <taxon>Hygrophila</taxon>
        <taxon>Lymnaeoidea</taxon>
        <taxon>Lymnaeidae</taxon>
        <taxon>Lymnaea</taxon>
    </lineage>
</organism>
<protein>
    <recommendedName>
        <fullName evidence="6">LIM zinc-binding domain-containing protein</fullName>
    </recommendedName>
</protein>
<feature type="compositionally biased region" description="Polar residues" evidence="5">
    <location>
        <begin position="31"/>
        <end position="46"/>
    </location>
</feature>
<dbReference type="Proteomes" id="UP001497497">
    <property type="component" value="Unassembled WGS sequence"/>
</dbReference>
<dbReference type="GO" id="GO:0046872">
    <property type="term" value="F:metal ion binding"/>
    <property type="evidence" value="ECO:0007669"/>
    <property type="project" value="UniProtKB-KW"/>
</dbReference>
<feature type="compositionally biased region" description="Low complexity" evidence="5">
    <location>
        <begin position="307"/>
        <end position="332"/>
    </location>
</feature>
<sequence length="791" mass="86575">MNSHPPGSSTQFVYSTIGSHPGISSVRVDNPGQQYPPQMTQGYSSQPDYSLANAGYAQSPLSLYPNSVTSSSHAALNYPQTALQNFSQVQSPTYIGGQALIGAPATENVFFSPDLHSPVNVVWNQPIQSNIQTSGYVPMSDTRLPLQAQLSSTGTQVPLQSTQPPVSGPQQPQGHVYYQQTQSPTQFQQPASGFTNNTTPLNVATPSDQSTEVSTSNTRERSGPFYVTSVRPAPPHSYRPDPIHPRRNTLPGSLPTQLNASLQLNQFSAPLTSSAQPVTYTVPPETSIRGGIRSASLDGTKSEDDQTTSGVGSSISSSTSPPGSSPTSPVTSDRTDSQWNTLACYERPVKKDLCLRCNKKVYPMEQIGPIKEVLYHKNCFTCVSCSTKLHLKNFHHNPNDMDDLNVFCVTHRPKDRPLSCDASSIHIKTALSVPKLDKVNEQIRGDRHPSEVLARSIYFQPTASALVTPKETAYYGMGMAEQKQQQQMQEQQLEQQLLHQQTIQLQPQSQQQQAQQHQQRQHQPLLQMQQLEQQQPGQHQQQCNEQVALQQNIDSAGTNNVASSAYPTNNDSETRESKDSTSNAATKILSSEDDVFDFDFVGYALGLSDTDTNRRPSPTSSVSSGSSSHVPITRSDRPSAETIANDMAIKHHVDYHKLTDSQPVRSDRPSSQTSPVFPRKSSRNQQDGDRHDAASARSSTGSIISSRESLDLDSSFSSQGRQKSSTSSLERSDRPSVSHHQSDHVTSEAAEHAVIAARLSGGGEQGRPSGDQNRYVPKREVMRLDRPSQYS</sequence>
<proteinExistence type="predicted"/>
<evidence type="ECO:0000256" key="5">
    <source>
        <dbReference type="SAM" id="MobiDB-lite"/>
    </source>
</evidence>
<evidence type="ECO:0000256" key="1">
    <source>
        <dbReference type="ARBA" id="ARBA00022723"/>
    </source>
</evidence>
<dbReference type="Pfam" id="PF00412">
    <property type="entry name" value="LIM"/>
    <property type="match status" value="1"/>
</dbReference>
<accession>A0AAV2HY31</accession>
<comment type="caution">
    <text evidence="7">The sequence shown here is derived from an EMBL/GenBank/DDBJ whole genome shotgun (WGS) entry which is preliminary data.</text>
</comment>
<keyword evidence="8" id="KW-1185">Reference proteome</keyword>
<feature type="region of interest" description="Disordered" evidence="5">
    <location>
        <begin position="607"/>
        <end position="639"/>
    </location>
</feature>
<feature type="compositionally biased region" description="Basic and acidic residues" evidence="5">
    <location>
        <begin position="777"/>
        <end position="791"/>
    </location>
</feature>
<evidence type="ECO:0000313" key="7">
    <source>
        <dbReference type="EMBL" id="CAL1537621.1"/>
    </source>
</evidence>
<dbReference type="PROSITE" id="PS50023">
    <property type="entry name" value="LIM_DOMAIN_2"/>
    <property type="match status" value="1"/>
</dbReference>
<name>A0AAV2HY31_LYMST</name>
<keyword evidence="3 4" id="KW-0440">LIM domain</keyword>
<feature type="region of interest" description="Disordered" evidence="5">
    <location>
        <begin position="24"/>
        <end position="46"/>
    </location>
</feature>
<feature type="compositionally biased region" description="Polar residues" evidence="5">
    <location>
        <begin position="191"/>
        <end position="217"/>
    </location>
</feature>
<dbReference type="EMBL" id="CAXITT010000269">
    <property type="protein sequence ID" value="CAL1537621.1"/>
    <property type="molecule type" value="Genomic_DNA"/>
</dbReference>
<feature type="region of interest" description="Disordered" evidence="5">
    <location>
        <begin position="151"/>
        <end position="256"/>
    </location>
</feature>
<feature type="domain" description="LIM zinc-binding" evidence="6">
    <location>
        <begin position="352"/>
        <end position="418"/>
    </location>
</feature>
<feature type="compositionally biased region" description="Low complexity" evidence="5">
    <location>
        <begin position="714"/>
        <end position="728"/>
    </location>
</feature>
<dbReference type="Gene3D" id="2.10.110.10">
    <property type="entry name" value="Cysteine Rich Protein"/>
    <property type="match status" value="1"/>
</dbReference>
<gene>
    <name evidence="7" type="ORF">GSLYS_00011524001</name>
</gene>
<feature type="compositionally biased region" description="Low complexity" evidence="5">
    <location>
        <begin position="160"/>
        <end position="190"/>
    </location>
</feature>
<evidence type="ECO:0000256" key="2">
    <source>
        <dbReference type="ARBA" id="ARBA00022833"/>
    </source>
</evidence>
<keyword evidence="2 4" id="KW-0862">Zinc</keyword>
<feature type="compositionally biased region" description="Low complexity" evidence="5">
    <location>
        <begin position="695"/>
        <end position="707"/>
    </location>
</feature>
<reference evidence="7 8" key="1">
    <citation type="submission" date="2024-04" db="EMBL/GenBank/DDBJ databases">
        <authorList>
            <consortium name="Genoscope - CEA"/>
            <person name="William W."/>
        </authorList>
    </citation>
    <scope>NUCLEOTIDE SEQUENCE [LARGE SCALE GENOMIC DNA]</scope>
</reference>